<dbReference type="PANTHER" id="PTHR43037:SF1">
    <property type="entry name" value="BLL1128 PROTEIN"/>
    <property type="match status" value="1"/>
</dbReference>
<reference evidence="3 4" key="1">
    <citation type="submission" date="2021-01" db="EMBL/GenBank/DDBJ databases">
        <title>Genomic Encyclopedia of Type Strains, Phase IV (KMG-IV): sequencing the most valuable type-strain genomes for metagenomic binning, comparative biology and taxonomic classification.</title>
        <authorList>
            <person name="Goeker M."/>
        </authorList>
    </citation>
    <scope>NUCLEOTIDE SEQUENCE [LARGE SCALE GENOMIC DNA]</scope>
    <source>
        <strain evidence="3 4">DSM 104297</strain>
    </source>
</reference>
<organism evidence="3 4">
    <name type="scientific">Priestia iocasae</name>
    <dbReference type="NCBI Taxonomy" id="2291674"/>
    <lineage>
        <taxon>Bacteria</taxon>
        <taxon>Bacillati</taxon>
        <taxon>Bacillota</taxon>
        <taxon>Bacilli</taxon>
        <taxon>Bacillales</taxon>
        <taxon>Bacillaceae</taxon>
        <taxon>Priestia</taxon>
    </lineage>
</organism>
<protein>
    <submittedName>
        <fullName evidence="3">Poly(Hydroxyalkanoate) depolymerase family esterase</fullName>
    </submittedName>
</protein>
<dbReference type="InterPro" id="IPR010126">
    <property type="entry name" value="Esterase_phb"/>
</dbReference>
<keyword evidence="2" id="KW-0378">Hydrolase</keyword>
<dbReference type="Proteomes" id="UP000809829">
    <property type="component" value="Unassembled WGS sequence"/>
</dbReference>
<dbReference type="SUPFAM" id="SSF53474">
    <property type="entry name" value="alpha/beta-Hydrolases"/>
    <property type="match status" value="2"/>
</dbReference>
<accession>A0ABS2QVE9</accession>
<evidence type="ECO:0000313" key="4">
    <source>
        <dbReference type="Proteomes" id="UP000809829"/>
    </source>
</evidence>
<dbReference type="InterPro" id="IPR029058">
    <property type="entry name" value="AB_hydrolase_fold"/>
</dbReference>
<dbReference type="EMBL" id="JAFBFC010000004">
    <property type="protein sequence ID" value="MBM7703461.1"/>
    <property type="molecule type" value="Genomic_DNA"/>
</dbReference>
<keyword evidence="1" id="KW-0732">Signal</keyword>
<dbReference type="PANTHER" id="PTHR43037">
    <property type="entry name" value="UNNAMED PRODUCT-RELATED"/>
    <property type="match status" value="1"/>
</dbReference>
<dbReference type="Gene3D" id="3.40.50.1820">
    <property type="entry name" value="alpha/beta hydrolase"/>
    <property type="match status" value="1"/>
</dbReference>
<name>A0ABS2QVE9_9BACI</name>
<gene>
    <name evidence="3" type="ORF">JOC83_002310</name>
</gene>
<dbReference type="InterPro" id="IPR050955">
    <property type="entry name" value="Plant_Biomass_Hydrol_Est"/>
</dbReference>
<comment type="caution">
    <text evidence="3">The sequence shown here is derived from an EMBL/GenBank/DDBJ whole genome shotgun (WGS) entry which is preliminary data.</text>
</comment>
<dbReference type="Pfam" id="PF10503">
    <property type="entry name" value="Esterase_PHB"/>
    <property type="match status" value="1"/>
</dbReference>
<sequence>MSDSFTVHMYEGKKYMLYVPSNYERDKKLPLMVMLHGCTQNADDFATGTNMNVVAEENQFIVLYPEQHLSANPNKCWNWFDKHHQKRGVGEPALIAGMVKEVKRVYAIDENRVYVAGLSAGGAMSIVLGVTYPDVFSGIGVGAGLEYKAATSVTQALAAMMKGGPDPVAQGIKAYEAMGEFKKAMPIIIFQGSSDTVVAPINSDQVITQWATTNDLVENGKIDGWIHDKEVEIIHGEVPFGKNYTAYKYKSEDGTVLLEKYIIEEMGHAWSGGKEEGTYTDPTGIDASRMMWEFFDKIHD</sequence>
<keyword evidence="4" id="KW-1185">Reference proteome</keyword>
<evidence type="ECO:0000313" key="3">
    <source>
        <dbReference type="EMBL" id="MBM7703461.1"/>
    </source>
</evidence>
<evidence type="ECO:0000256" key="1">
    <source>
        <dbReference type="ARBA" id="ARBA00022729"/>
    </source>
</evidence>
<proteinExistence type="predicted"/>
<dbReference type="RefSeq" id="WP_239583493.1">
    <property type="nucleotide sequence ID" value="NZ_JAFBFC010000004.1"/>
</dbReference>
<dbReference type="NCBIfam" id="TIGR01840">
    <property type="entry name" value="esterase_phb"/>
    <property type="match status" value="1"/>
</dbReference>
<evidence type="ECO:0000256" key="2">
    <source>
        <dbReference type="ARBA" id="ARBA00022801"/>
    </source>
</evidence>